<dbReference type="InterPro" id="IPR021323">
    <property type="entry name" value="DUF2927"/>
</dbReference>
<evidence type="ECO:0000313" key="1">
    <source>
        <dbReference type="EMBL" id="MBJ7536900.1"/>
    </source>
</evidence>
<dbReference type="Pfam" id="PF11150">
    <property type="entry name" value="DUF2927"/>
    <property type="match status" value="1"/>
</dbReference>
<name>A0A934JT53_9GAMM</name>
<proteinExistence type="predicted"/>
<organism evidence="1 2">
    <name type="scientific">Marinomonas transparens</name>
    <dbReference type="NCBI Taxonomy" id="2795388"/>
    <lineage>
        <taxon>Bacteria</taxon>
        <taxon>Pseudomonadati</taxon>
        <taxon>Pseudomonadota</taxon>
        <taxon>Gammaproteobacteria</taxon>
        <taxon>Oceanospirillales</taxon>
        <taxon>Oceanospirillaceae</taxon>
        <taxon>Marinomonas</taxon>
    </lineage>
</organism>
<accession>A0A934JT53</accession>
<dbReference type="RefSeq" id="WP_199467059.1">
    <property type="nucleotide sequence ID" value="NZ_JAEMNX010000002.1"/>
</dbReference>
<comment type="caution">
    <text evidence="1">The sequence shown here is derived from an EMBL/GenBank/DDBJ whole genome shotgun (WGS) entry which is preliminary data.</text>
</comment>
<dbReference type="AlphaFoldDB" id="A0A934JT53"/>
<dbReference type="Proteomes" id="UP000628710">
    <property type="component" value="Unassembled WGS sequence"/>
</dbReference>
<gene>
    <name evidence="1" type="ORF">I8J31_04315</name>
</gene>
<sequence length="269" mass="30908">MPTSLFALSQTILFSLSLFAFFLTPQAFGEERWQNDAYIQKSFIKIALEREYKETKHPKLVRWEKPIRLYFESDYGDANLQKEMLSVHAQHLAYITGLPIDFTSKAKQAGIIVVFTSYADLENKVRKYIGDPENIRTALNEAICLGNFRRNKHFEITRGVIIIPVDYAREKTRFLDCIVEEITQLLGLPNDSNDVFPSIFNDVSIDAYPSPLDYLLLKALYSPRLKPGMDVKQTTSVFPQVLADLHSRGEIENAALRVQKYSLKRYLGD</sequence>
<protein>
    <submittedName>
        <fullName evidence="1">DUF2927 domain-containing protein</fullName>
    </submittedName>
</protein>
<reference evidence="1" key="1">
    <citation type="submission" date="2020-12" db="EMBL/GenBank/DDBJ databases">
        <title>Marinomonas arctica sp. nov., a psychrotolerant bacterium isolated from the Arctic.</title>
        <authorList>
            <person name="Zhang Y."/>
        </authorList>
    </citation>
    <scope>NUCLEOTIDE SEQUENCE</scope>
    <source>
        <strain evidence="1">C1424</strain>
    </source>
</reference>
<dbReference type="EMBL" id="JAEMNX010000002">
    <property type="protein sequence ID" value="MBJ7536900.1"/>
    <property type="molecule type" value="Genomic_DNA"/>
</dbReference>
<evidence type="ECO:0000313" key="2">
    <source>
        <dbReference type="Proteomes" id="UP000628710"/>
    </source>
</evidence>
<keyword evidence="2" id="KW-1185">Reference proteome</keyword>